<accession>A0ABP8K055</accession>
<evidence type="ECO:0000313" key="2">
    <source>
        <dbReference type="Proteomes" id="UP001500936"/>
    </source>
</evidence>
<proteinExistence type="predicted"/>
<dbReference type="EMBL" id="BAABHB010000001">
    <property type="protein sequence ID" value="GAA4398396.1"/>
    <property type="molecule type" value="Genomic_DNA"/>
</dbReference>
<reference evidence="2" key="1">
    <citation type="journal article" date="2019" name="Int. J. Syst. Evol. Microbiol.">
        <title>The Global Catalogue of Microorganisms (GCM) 10K type strain sequencing project: providing services to taxonomists for standard genome sequencing and annotation.</title>
        <authorList>
            <consortium name="The Broad Institute Genomics Platform"/>
            <consortium name="The Broad Institute Genome Sequencing Center for Infectious Disease"/>
            <person name="Wu L."/>
            <person name="Ma J."/>
        </authorList>
    </citation>
    <scope>NUCLEOTIDE SEQUENCE [LARGE SCALE GENOMIC DNA]</scope>
    <source>
        <strain evidence="2">JCM 17925</strain>
    </source>
</reference>
<comment type="caution">
    <text evidence="1">The sequence shown here is derived from an EMBL/GenBank/DDBJ whole genome shotgun (WGS) entry which is preliminary data.</text>
</comment>
<evidence type="ECO:0000313" key="1">
    <source>
        <dbReference type="EMBL" id="GAA4398396.1"/>
    </source>
</evidence>
<dbReference type="Proteomes" id="UP001500936">
    <property type="component" value="Unassembled WGS sequence"/>
</dbReference>
<keyword evidence="2" id="KW-1185">Reference proteome</keyword>
<organism evidence="1 2">
    <name type="scientific">Nibrella viscosa</name>
    <dbReference type="NCBI Taxonomy" id="1084524"/>
    <lineage>
        <taxon>Bacteria</taxon>
        <taxon>Pseudomonadati</taxon>
        <taxon>Bacteroidota</taxon>
        <taxon>Cytophagia</taxon>
        <taxon>Cytophagales</taxon>
        <taxon>Spirosomataceae</taxon>
        <taxon>Nibrella</taxon>
    </lineage>
</organism>
<protein>
    <submittedName>
        <fullName evidence="1">Uncharacterized protein</fullName>
    </submittedName>
</protein>
<name>A0ABP8K055_9BACT</name>
<gene>
    <name evidence="1" type="ORF">GCM10023187_09000</name>
</gene>
<sequence length="82" mass="8930">MLLIYPEVLAYCKLNNTSYEENSGSFVTAIGPADSGSDREREGAAYGQYQSDLHPPGAGYSEYPFWAGTGADYSVVKRLVRA</sequence>